<evidence type="ECO:0000313" key="1">
    <source>
        <dbReference type="EMBL" id="KRR20357.1"/>
    </source>
</evidence>
<protein>
    <recommendedName>
        <fullName evidence="3">Methyltransferase type 11 domain-containing protein</fullName>
    </recommendedName>
</protein>
<comment type="caution">
    <text evidence="1">The sequence shown here is derived from an EMBL/GenBank/DDBJ whole genome shotgun (WGS) entry which is preliminary data.</text>
</comment>
<dbReference type="InterPro" id="IPR029063">
    <property type="entry name" value="SAM-dependent_MTases_sf"/>
</dbReference>
<dbReference type="Pfam" id="PF13489">
    <property type="entry name" value="Methyltransf_23"/>
    <property type="match status" value="1"/>
</dbReference>
<accession>A0A0R3MQS4</accession>
<dbReference type="SUPFAM" id="SSF53335">
    <property type="entry name" value="S-adenosyl-L-methionine-dependent methyltransferases"/>
    <property type="match status" value="1"/>
</dbReference>
<dbReference type="Gene3D" id="3.40.50.150">
    <property type="entry name" value="Vaccinia Virus protein VP39"/>
    <property type="match status" value="1"/>
</dbReference>
<organism evidence="1 2">
    <name type="scientific">Bradyrhizobium retamae</name>
    <dbReference type="NCBI Taxonomy" id="1300035"/>
    <lineage>
        <taxon>Bacteria</taxon>
        <taxon>Pseudomonadati</taxon>
        <taxon>Pseudomonadota</taxon>
        <taxon>Alphaproteobacteria</taxon>
        <taxon>Hyphomicrobiales</taxon>
        <taxon>Nitrobacteraceae</taxon>
        <taxon>Bradyrhizobium</taxon>
    </lineage>
</organism>
<proteinExistence type="predicted"/>
<sequence length="258" mass="28291">MLEPRPSALDLTALHGSDNYFNHPYFIARRELTSVLRAACEAKLSRVERQIGALDGKALIDVGCDLGILVAYAVESRHMTAIGIDIFPKVVELGRAAGRDLRVGTLETAALAASSADIICGFDLIEHVDNPDRFLREAFRVLKPGGTLALETPNYDGLIYRIGRGLAKFSGLLRPLQERLWPPFHVQYFTEASLTALLQKAGFEQVRIEGRELESSELAVAQPVLRVAVQSVFALARRVGSMTLLTAIARKPLNDIKA</sequence>
<dbReference type="CDD" id="cd02440">
    <property type="entry name" value="AdoMet_MTases"/>
    <property type="match status" value="1"/>
</dbReference>
<name>A0A0R3MQS4_9BRAD</name>
<dbReference type="AlphaFoldDB" id="A0A0R3MQS4"/>
<reference evidence="1 2" key="1">
    <citation type="submission" date="2014-03" db="EMBL/GenBank/DDBJ databases">
        <title>Bradyrhizobium valentinum sp. nov., isolated from effective nodules of Lupinus mariae-josephae, a lupine endemic of basic-lime soils in Eastern Spain.</title>
        <authorList>
            <person name="Duran D."/>
            <person name="Rey L."/>
            <person name="Navarro A."/>
            <person name="Busquets A."/>
            <person name="Imperial J."/>
            <person name="Ruiz-Argueso T."/>
        </authorList>
    </citation>
    <scope>NUCLEOTIDE SEQUENCE [LARGE SCALE GENOMIC DNA]</scope>
    <source>
        <strain evidence="1 2">Ro19</strain>
    </source>
</reference>
<evidence type="ECO:0000313" key="2">
    <source>
        <dbReference type="Proteomes" id="UP000052023"/>
    </source>
</evidence>
<dbReference type="EMBL" id="LLYA01000178">
    <property type="protein sequence ID" value="KRR20357.1"/>
    <property type="molecule type" value="Genomic_DNA"/>
</dbReference>
<dbReference type="Proteomes" id="UP000052023">
    <property type="component" value="Unassembled WGS sequence"/>
</dbReference>
<gene>
    <name evidence="1" type="ORF">CQ13_32455</name>
</gene>
<evidence type="ECO:0008006" key="3">
    <source>
        <dbReference type="Google" id="ProtNLM"/>
    </source>
</evidence>
<dbReference type="PANTHER" id="PTHR43861:SF6">
    <property type="entry name" value="METHYLTRANSFERASE TYPE 11"/>
    <property type="match status" value="1"/>
</dbReference>
<keyword evidence="2" id="KW-1185">Reference proteome</keyword>
<dbReference type="RefSeq" id="WP_057846172.1">
    <property type="nucleotide sequence ID" value="NZ_LLYA01000178.1"/>
</dbReference>
<dbReference type="PANTHER" id="PTHR43861">
    <property type="entry name" value="TRANS-ACONITATE 2-METHYLTRANSFERASE-RELATED"/>
    <property type="match status" value="1"/>
</dbReference>